<accession>A0ACB9CVJ0</accession>
<organism evidence="1 2">
    <name type="scientific">Cichorium intybus</name>
    <name type="common">Chicory</name>
    <dbReference type="NCBI Taxonomy" id="13427"/>
    <lineage>
        <taxon>Eukaryota</taxon>
        <taxon>Viridiplantae</taxon>
        <taxon>Streptophyta</taxon>
        <taxon>Embryophyta</taxon>
        <taxon>Tracheophyta</taxon>
        <taxon>Spermatophyta</taxon>
        <taxon>Magnoliopsida</taxon>
        <taxon>eudicotyledons</taxon>
        <taxon>Gunneridae</taxon>
        <taxon>Pentapetalae</taxon>
        <taxon>asterids</taxon>
        <taxon>campanulids</taxon>
        <taxon>Asterales</taxon>
        <taxon>Asteraceae</taxon>
        <taxon>Cichorioideae</taxon>
        <taxon>Cichorieae</taxon>
        <taxon>Cichoriinae</taxon>
        <taxon>Cichorium</taxon>
    </lineage>
</organism>
<name>A0ACB9CVJ0_CICIN</name>
<evidence type="ECO:0000313" key="1">
    <source>
        <dbReference type="EMBL" id="KAI3738344.1"/>
    </source>
</evidence>
<dbReference type="EMBL" id="CM042013">
    <property type="protein sequence ID" value="KAI3738344.1"/>
    <property type="molecule type" value="Genomic_DNA"/>
</dbReference>
<comment type="caution">
    <text evidence="1">The sequence shown here is derived from an EMBL/GenBank/DDBJ whole genome shotgun (WGS) entry which is preliminary data.</text>
</comment>
<reference evidence="1 2" key="2">
    <citation type="journal article" date="2022" name="Mol. Ecol. Resour.">
        <title>The genomes of chicory, endive, great burdock and yacon provide insights into Asteraceae paleo-polyploidization history and plant inulin production.</title>
        <authorList>
            <person name="Fan W."/>
            <person name="Wang S."/>
            <person name="Wang H."/>
            <person name="Wang A."/>
            <person name="Jiang F."/>
            <person name="Liu H."/>
            <person name="Zhao H."/>
            <person name="Xu D."/>
            <person name="Zhang Y."/>
        </authorList>
    </citation>
    <scope>NUCLEOTIDE SEQUENCE [LARGE SCALE GENOMIC DNA]</scope>
    <source>
        <strain evidence="2">cv. Punajuju</strain>
        <tissue evidence="1">Leaves</tissue>
    </source>
</reference>
<sequence length="108" mass="12506">MTMTKLANRACKSTFIASFRTDQSSNDYISSLCKQKLFKPALEAFDYLRERTNFQVKPSTYAHLFSACSSLRSLEEGRRVHEYILTSNYQPDTIPSNHILNMYENADH</sequence>
<gene>
    <name evidence="1" type="ORF">L2E82_28373</name>
</gene>
<evidence type="ECO:0000313" key="2">
    <source>
        <dbReference type="Proteomes" id="UP001055811"/>
    </source>
</evidence>
<protein>
    <submittedName>
        <fullName evidence="1">Uncharacterized protein</fullName>
    </submittedName>
</protein>
<reference evidence="2" key="1">
    <citation type="journal article" date="2022" name="Mol. Ecol. Resour.">
        <title>The genomes of chicory, endive, great burdock and yacon provide insights into Asteraceae palaeo-polyploidization history and plant inulin production.</title>
        <authorList>
            <person name="Fan W."/>
            <person name="Wang S."/>
            <person name="Wang H."/>
            <person name="Wang A."/>
            <person name="Jiang F."/>
            <person name="Liu H."/>
            <person name="Zhao H."/>
            <person name="Xu D."/>
            <person name="Zhang Y."/>
        </authorList>
    </citation>
    <scope>NUCLEOTIDE SEQUENCE [LARGE SCALE GENOMIC DNA]</scope>
    <source>
        <strain evidence="2">cv. Punajuju</strain>
    </source>
</reference>
<keyword evidence="2" id="KW-1185">Reference proteome</keyword>
<dbReference type="Proteomes" id="UP001055811">
    <property type="component" value="Linkage Group LG05"/>
</dbReference>
<proteinExistence type="predicted"/>